<evidence type="ECO:0000259" key="4">
    <source>
        <dbReference type="PROSITE" id="PS50893"/>
    </source>
</evidence>
<dbReference type="Proteomes" id="UP000533476">
    <property type="component" value="Unassembled WGS sequence"/>
</dbReference>
<protein>
    <submittedName>
        <fullName evidence="5">ABC transporter ATP-binding protein</fullName>
    </submittedName>
</protein>
<evidence type="ECO:0000313" key="6">
    <source>
        <dbReference type="Proteomes" id="UP000533476"/>
    </source>
</evidence>
<evidence type="ECO:0000256" key="1">
    <source>
        <dbReference type="ARBA" id="ARBA00022448"/>
    </source>
</evidence>
<dbReference type="EMBL" id="JABBVZ010000006">
    <property type="protein sequence ID" value="NMP21341.1"/>
    <property type="molecule type" value="Genomic_DNA"/>
</dbReference>
<feature type="domain" description="ABC transporter" evidence="4">
    <location>
        <begin position="7"/>
        <end position="247"/>
    </location>
</feature>
<dbReference type="PROSITE" id="PS50893">
    <property type="entry name" value="ABC_TRANSPORTER_2"/>
    <property type="match status" value="1"/>
</dbReference>
<dbReference type="RefSeq" id="WP_169096584.1">
    <property type="nucleotide sequence ID" value="NZ_JABBVZ010000006.1"/>
</dbReference>
<dbReference type="Pfam" id="PF00005">
    <property type="entry name" value="ABC_tran"/>
    <property type="match status" value="1"/>
</dbReference>
<dbReference type="FunFam" id="3.40.50.300:FF:000134">
    <property type="entry name" value="Iron-enterobactin ABC transporter ATP-binding protein"/>
    <property type="match status" value="1"/>
</dbReference>
<dbReference type="CDD" id="cd03214">
    <property type="entry name" value="ABC_Iron-Siderophores_B12_Hemin"/>
    <property type="match status" value="1"/>
</dbReference>
<dbReference type="InterPro" id="IPR003439">
    <property type="entry name" value="ABC_transporter-like_ATP-bd"/>
</dbReference>
<dbReference type="InterPro" id="IPR003593">
    <property type="entry name" value="AAA+_ATPase"/>
</dbReference>
<dbReference type="InterPro" id="IPR017871">
    <property type="entry name" value="ABC_transporter-like_CS"/>
</dbReference>
<dbReference type="PROSITE" id="PS00211">
    <property type="entry name" value="ABC_TRANSPORTER_1"/>
    <property type="match status" value="1"/>
</dbReference>
<dbReference type="Gene3D" id="3.40.50.300">
    <property type="entry name" value="P-loop containing nucleotide triphosphate hydrolases"/>
    <property type="match status" value="1"/>
</dbReference>
<dbReference type="GO" id="GO:0005524">
    <property type="term" value="F:ATP binding"/>
    <property type="evidence" value="ECO:0007669"/>
    <property type="project" value="UniProtKB-KW"/>
</dbReference>
<reference evidence="5 6" key="1">
    <citation type="submission" date="2020-04" db="EMBL/GenBank/DDBJ databases">
        <authorList>
            <person name="Zhang R."/>
            <person name="Schippers A."/>
        </authorList>
    </citation>
    <scope>NUCLEOTIDE SEQUENCE [LARGE SCALE GENOMIC DNA]</scope>
    <source>
        <strain evidence="5 6">DSM 109850</strain>
    </source>
</reference>
<dbReference type="PANTHER" id="PTHR42794:SF2">
    <property type="entry name" value="ABC TRANSPORTER ATP-BINDING PROTEIN"/>
    <property type="match status" value="1"/>
</dbReference>
<proteinExistence type="predicted"/>
<keyword evidence="6" id="KW-1185">Reference proteome</keyword>
<dbReference type="InterPro" id="IPR027417">
    <property type="entry name" value="P-loop_NTPase"/>
</dbReference>
<organism evidence="5 6">
    <name type="scientific">Sulfobacillus harzensis</name>
    <dbReference type="NCBI Taxonomy" id="2729629"/>
    <lineage>
        <taxon>Bacteria</taxon>
        <taxon>Bacillati</taxon>
        <taxon>Bacillota</taxon>
        <taxon>Clostridia</taxon>
        <taxon>Eubacteriales</taxon>
        <taxon>Clostridiales Family XVII. Incertae Sedis</taxon>
        <taxon>Sulfobacillus</taxon>
    </lineage>
</organism>
<dbReference type="GO" id="GO:0016887">
    <property type="term" value="F:ATP hydrolysis activity"/>
    <property type="evidence" value="ECO:0007669"/>
    <property type="project" value="InterPro"/>
</dbReference>
<evidence type="ECO:0000256" key="3">
    <source>
        <dbReference type="ARBA" id="ARBA00022840"/>
    </source>
</evidence>
<dbReference type="SMART" id="SM00382">
    <property type="entry name" value="AAA"/>
    <property type="match status" value="1"/>
</dbReference>
<comment type="caution">
    <text evidence="5">The sequence shown here is derived from an EMBL/GenBank/DDBJ whole genome shotgun (WGS) entry which is preliminary data.</text>
</comment>
<gene>
    <name evidence="5" type="ORF">HIJ39_03090</name>
</gene>
<sequence length="264" mass="29117">MNHAQVLELDQVGFHWSGSHRGLGPISASIREGTLVGLIGPNGAGKSTLLRLIGAFWTKDAGAIRILGQDVTALSASERAQRIAFVPQSLETQFDLTVREVVELGRLSQRSWRDRWAFKGGLAANKLEEILAATELYDLKDRPFNTLSGGEARRVLLASALAQEAPLLLLDEPTAHLDPGHAVKFLNLVREMIQKQHITVLMAYHDLATVGLYADVLWVMNHGQLILEGSPDAVLTDPRIPEIYDANLISMLHPRNDRPMLIFP</sequence>
<evidence type="ECO:0000256" key="2">
    <source>
        <dbReference type="ARBA" id="ARBA00022741"/>
    </source>
</evidence>
<dbReference type="SUPFAM" id="SSF52540">
    <property type="entry name" value="P-loop containing nucleoside triphosphate hydrolases"/>
    <property type="match status" value="1"/>
</dbReference>
<keyword evidence="3 5" id="KW-0067">ATP-binding</keyword>
<dbReference type="AlphaFoldDB" id="A0A7Y0L259"/>
<keyword evidence="1" id="KW-0813">Transport</keyword>
<dbReference type="PANTHER" id="PTHR42794">
    <property type="entry name" value="HEMIN IMPORT ATP-BINDING PROTEIN HMUV"/>
    <property type="match status" value="1"/>
</dbReference>
<evidence type="ECO:0000313" key="5">
    <source>
        <dbReference type="EMBL" id="NMP21341.1"/>
    </source>
</evidence>
<accession>A0A7Y0L259</accession>
<keyword evidence="2" id="KW-0547">Nucleotide-binding</keyword>
<name>A0A7Y0L259_9FIRM</name>